<feature type="compositionally biased region" description="Basic and acidic residues" evidence="1">
    <location>
        <begin position="149"/>
        <end position="177"/>
    </location>
</feature>
<dbReference type="RefSeq" id="WP_413265957.1">
    <property type="nucleotide sequence ID" value="NZ_JBHFNR010000195.1"/>
</dbReference>
<sequence>RYDDWGVPNSGNLGRFQYTGQAWIPELGMYYYKARIYSPMLGRFMQTDPIGYDDQINLYTYVANDPTNNVDPDGEAIETIWDIANIGIGVASAAENIAAGEYGKAAVDAVGVVVDAAATVVPGIPGGAGTAIKAARGADRASGVARGMRNPETRRAAQEGRERHRQFADRIQRRGEAGRTGIRGESAIRGTRLRPDASRSTRRIELKPNTPTGIKRGNSQLDRYQRAEPNAPRGRMVCYKPGVDKLIIVPCGS</sequence>
<dbReference type="Proteomes" id="UP001576784">
    <property type="component" value="Unassembled WGS sequence"/>
</dbReference>
<dbReference type="EMBL" id="JBHFNR010000195">
    <property type="protein sequence ID" value="MFB2896328.1"/>
    <property type="molecule type" value="Genomic_DNA"/>
</dbReference>
<dbReference type="InterPro" id="IPR050708">
    <property type="entry name" value="T6SS_VgrG/RHS"/>
</dbReference>
<reference evidence="3 4" key="1">
    <citation type="submission" date="2024-09" db="EMBL/GenBank/DDBJ databases">
        <title>Floridaenema gen nov. (Aerosakkonemataceae, Aerosakkonematales ord. nov., Cyanobacteria) from benthic tropical and subtropical fresh waters, with the description of four new species.</title>
        <authorList>
            <person name="Moretto J.A."/>
            <person name="Berthold D.E."/>
            <person name="Lefler F.W."/>
            <person name="Huang I.-S."/>
            <person name="Laughinghouse H. IV."/>
        </authorList>
    </citation>
    <scope>NUCLEOTIDE SEQUENCE [LARGE SCALE GENOMIC DNA]</scope>
    <source>
        <strain evidence="3 4">BLCC-F50</strain>
    </source>
</reference>
<dbReference type="PANTHER" id="PTHR32305">
    <property type="match status" value="1"/>
</dbReference>
<dbReference type="Gene3D" id="2.180.10.10">
    <property type="entry name" value="RHS repeat-associated core"/>
    <property type="match status" value="1"/>
</dbReference>
<organism evidence="3 4">
    <name type="scientific">Floridaenema flaviceps BLCC-F50</name>
    <dbReference type="NCBI Taxonomy" id="3153642"/>
    <lineage>
        <taxon>Bacteria</taxon>
        <taxon>Bacillati</taxon>
        <taxon>Cyanobacteriota</taxon>
        <taxon>Cyanophyceae</taxon>
        <taxon>Oscillatoriophycideae</taxon>
        <taxon>Aerosakkonematales</taxon>
        <taxon>Aerosakkonemataceae</taxon>
        <taxon>Floridanema</taxon>
        <taxon>Floridanema flaviceps</taxon>
    </lineage>
</organism>
<accession>A0ABV4XYK8</accession>
<evidence type="ECO:0000256" key="1">
    <source>
        <dbReference type="SAM" id="MobiDB-lite"/>
    </source>
</evidence>
<protein>
    <submittedName>
        <fullName evidence="3">RHS repeat-associated core domain-containing protein</fullName>
    </submittedName>
</protein>
<feature type="region of interest" description="Disordered" evidence="1">
    <location>
        <begin position="138"/>
        <end position="200"/>
    </location>
</feature>
<gene>
    <name evidence="3" type="ORF">ACE1CI_25750</name>
</gene>
<keyword evidence="4" id="KW-1185">Reference proteome</keyword>
<dbReference type="PANTHER" id="PTHR32305:SF15">
    <property type="entry name" value="PROTEIN RHSA-RELATED"/>
    <property type="match status" value="1"/>
</dbReference>
<evidence type="ECO:0000313" key="3">
    <source>
        <dbReference type="EMBL" id="MFB2896328.1"/>
    </source>
</evidence>
<comment type="caution">
    <text evidence="3">The sequence shown here is derived from an EMBL/GenBank/DDBJ whole genome shotgun (WGS) entry which is preliminary data.</text>
</comment>
<dbReference type="NCBIfam" id="TIGR03696">
    <property type="entry name" value="Rhs_assc_core"/>
    <property type="match status" value="1"/>
</dbReference>
<feature type="domain" description="Novel toxin 10" evidence="2">
    <location>
        <begin position="63"/>
        <end position="136"/>
    </location>
</feature>
<dbReference type="Pfam" id="PF15520">
    <property type="entry name" value="Ntox10"/>
    <property type="match status" value="1"/>
</dbReference>
<proteinExistence type="predicted"/>
<dbReference type="InterPro" id="IPR029122">
    <property type="entry name" value="Ntox10"/>
</dbReference>
<dbReference type="PRINTS" id="PR00394">
    <property type="entry name" value="RHSPROTEIN"/>
</dbReference>
<name>A0ABV4XYK8_9CYAN</name>
<feature type="non-terminal residue" evidence="3">
    <location>
        <position position="1"/>
    </location>
</feature>
<evidence type="ECO:0000313" key="4">
    <source>
        <dbReference type="Proteomes" id="UP001576784"/>
    </source>
</evidence>
<evidence type="ECO:0000259" key="2">
    <source>
        <dbReference type="Pfam" id="PF15520"/>
    </source>
</evidence>
<dbReference type="InterPro" id="IPR022385">
    <property type="entry name" value="Rhs_assc_core"/>
</dbReference>